<sequence>MHQLPLLQIVTKKLYCPRNYVWEFENKSELLVYDKNQIAVYALFPFNITVCRILSFPFDILFLSIIFDGCENDINILPPHRQVSAAVKLVKRLKIKFTLLAFNAENFANNNDNNADVDVNIQVAFVVAVAVAVIFAIADNGAIYGDDAYDNDVC</sequence>
<dbReference type="VEuPathDB" id="VectorBase:GPAI044489"/>
<keyword evidence="2" id="KW-1185">Reference proteome</keyword>
<reference evidence="2" key="1">
    <citation type="submission" date="2014-03" db="EMBL/GenBank/DDBJ databases">
        <authorList>
            <person name="Aksoy S."/>
            <person name="Warren W."/>
            <person name="Wilson R.K."/>
        </authorList>
    </citation>
    <scope>NUCLEOTIDE SEQUENCE [LARGE SCALE GENOMIC DNA]</scope>
    <source>
        <strain evidence="2">IAEA</strain>
    </source>
</reference>
<name>A0A1B0AG01_GLOPL</name>
<protein>
    <submittedName>
        <fullName evidence="1">Uncharacterized protein</fullName>
    </submittedName>
</protein>
<reference evidence="1" key="2">
    <citation type="submission" date="2020-05" db="UniProtKB">
        <authorList>
            <consortium name="EnsemblMetazoa"/>
        </authorList>
    </citation>
    <scope>IDENTIFICATION</scope>
    <source>
        <strain evidence="1">IAEA</strain>
    </source>
</reference>
<dbReference type="Proteomes" id="UP000092445">
    <property type="component" value="Unassembled WGS sequence"/>
</dbReference>
<proteinExistence type="predicted"/>
<evidence type="ECO:0000313" key="1">
    <source>
        <dbReference type="EnsemblMetazoa" id="GPAI044489-PA"/>
    </source>
</evidence>
<dbReference type="AlphaFoldDB" id="A0A1B0AG01"/>
<evidence type="ECO:0000313" key="2">
    <source>
        <dbReference type="Proteomes" id="UP000092445"/>
    </source>
</evidence>
<accession>A0A1B0AG01</accession>
<organism evidence="1 2">
    <name type="scientific">Glossina pallidipes</name>
    <name type="common">Tsetse fly</name>
    <dbReference type="NCBI Taxonomy" id="7398"/>
    <lineage>
        <taxon>Eukaryota</taxon>
        <taxon>Metazoa</taxon>
        <taxon>Ecdysozoa</taxon>
        <taxon>Arthropoda</taxon>
        <taxon>Hexapoda</taxon>
        <taxon>Insecta</taxon>
        <taxon>Pterygota</taxon>
        <taxon>Neoptera</taxon>
        <taxon>Endopterygota</taxon>
        <taxon>Diptera</taxon>
        <taxon>Brachycera</taxon>
        <taxon>Muscomorpha</taxon>
        <taxon>Hippoboscoidea</taxon>
        <taxon>Glossinidae</taxon>
        <taxon>Glossina</taxon>
    </lineage>
</organism>
<dbReference type="EnsemblMetazoa" id="GPAI044489-RA">
    <property type="protein sequence ID" value="GPAI044489-PA"/>
    <property type="gene ID" value="GPAI044489"/>
</dbReference>